<dbReference type="Gene3D" id="1.10.10.10">
    <property type="entry name" value="Winged helix-like DNA-binding domain superfamily/Winged helix DNA-binding domain"/>
    <property type="match status" value="1"/>
</dbReference>
<gene>
    <name evidence="5" type="primary">araR</name>
    <name evidence="5" type="ORF">LuPra_03456</name>
</gene>
<reference evidence="6" key="2">
    <citation type="submission" date="2016-04" db="EMBL/GenBank/DDBJ databases">
        <title>First Complete Genome Sequence of a Subdivision 6 Acidobacterium.</title>
        <authorList>
            <person name="Huang S."/>
            <person name="Vieira S."/>
            <person name="Bunk B."/>
            <person name="Riedel T."/>
            <person name="Sproeer C."/>
            <person name="Overmann J."/>
        </authorList>
    </citation>
    <scope>NUCLEOTIDE SEQUENCE [LARGE SCALE GENOMIC DNA]</scope>
    <source>
        <strain evidence="6">DSM 100886 HEG_-6_39</strain>
    </source>
</reference>
<dbReference type="GO" id="GO:0000976">
    <property type="term" value="F:transcription cis-regulatory region binding"/>
    <property type="evidence" value="ECO:0007669"/>
    <property type="project" value="TreeGrafter"/>
</dbReference>
<reference evidence="5 6" key="1">
    <citation type="journal article" date="2016" name="Genome Announc.">
        <title>First Complete Genome Sequence of a Subdivision 6 Acidobacterium Strain.</title>
        <authorList>
            <person name="Huang S."/>
            <person name="Vieira S."/>
            <person name="Bunk B."/>
            <person name="Riedel T."/>
            <person name="Sproer C."/>
            <person name="Overmann J."/>
        </authorList>
    </citation>
    <scope>NUCLEOTIDE SEQUENCE [LARGE SCALE GENOMIC DNA]</scope>
    <source>
        <strain evidence="6">DSM 100886 HEG_-6_39</strain>
    </source>
</reference>
<keyword evidence="1" id="KW-0805">Transcription regulation</keyword>
<dbReference type="STRING" id="1855912.LuPra_03456"/>
<dbReference type="PRINTS" id="PR00035">
    <property type="entry name" value="HTHGNTR"/>
</dbReference>
<dbReference type="PANTHER" id="PTHR30146:SF109">
    <property type="entry name" value="HTH-TYPE TRANSCRIPTIONAL REGULATOR GALS"/>
    <property type="match status" value="1"/>
</dbReference>
<evidence type="ECO:0000256" key="2">
    <source>
        <dbReference type="ARBA" id="ARBA00023125"/>
    </source>
</evidence>
<dbReference type="OrthoDB" id="9772505at2"/>
<dbReference type="Gene3D" id="3.40.50.2300">
    <property type="match status" value="2"/>
</dbReference>
<dbReference type="InterPro" id="IPR036388">
    <property type="entry name" value="WH-like_DNA-bd_sf"/>
</dbReference>
<evidence type="ECO:0000259" key="4">
    <source>
        <dbReference type="PROSITE" id="PS50949"/>
    </source>
</evidence>
<dbReference type="KEGG" id="abac:LuPra_03456"/>
<dbReference type="SMART" id="SM00345">
    <property type="entry name" value="HTH_GNTR"/>
    <property type="match status" value="1"/>
</dbReference>
<dbReference type="InterPro" id="IPR000524">
    <property type="entry name" value="Tscrpt_reg_HTH_GntR"/>
</dbReference>
<keyword evidence="6" id="KW-1185">Reference proteome</keyword>
<dbReference type="CDD" id="cd07377">
    <property type="entry name" value="WHTH_GntR"/>
    <property type="match status" value="1"/>
</dbReference>
<dbReference type="PANTHER" id="PTHR30146">
    <property type="entry name" value="LACI-RELATED TRANSCRIPTIONAL REPRESSOR"/>
    <property type="match status" value="1"/>
</dbReference>
<keyword evidence="3" id="KW-0804">Transcription</keyword>
<evidence type="ECO:0000313" key="5">
    <source>
        <dbReference type="EMBL" id="AMY10226.1"/>
    </source>
</evidence>
<protein>
    <submittedName>
        <fullName evidence="5">Arabinose metabolism transcriptional repressor</fullName>
    </submittedName>
</protein>
<dbReference type="InterPro" id="IPR036390">
    <property type="entry name" value="WH_DNA-bd_sf"/>
</dbReference>
<name>A0A143PPD2_LUTPR</name>
<accession>A0A143PPD2</accession>
<dbReference type="Pfam" id="PF13377">
    <property type="entry name" value="Peripla_BP_3"/>
    <property type="match status" value="1"/>
</dbReference>
<feature type="domain" description="HTH gntR-type" evidence="4">
    <location>
        <begin position="8"/>
        <end position="76"/>
    </location>
</feature>
<dbReference type="SUPFAM" id="SSF46785">
    <property type="entry name" value="Winged helix' DNA-binding domain"/>
    <property type="match status" value="1"/>
</dbReference>
<dbReference type="EMBL" id="CP015136">
    <property type="protein sequence ID" value="AMY10226.1"/>
    <property type="molecule type" value="Genomic_DNA"/>
</dbReference>
<sequence length="370" mass="39547">MQRTVLLVPKYQVVYDALRKDIESGRLPAGGRVPSEADLGSRFGASRITVGRAVRDLQMQGLVERRIGSGTYVRRQASTAATDCTFGILVPDLPDIEIFEPLVQGLLSAPGARAHAFLWGGGESPATGRAAAAWARVQQYIAKRVDGVFFAPLEGLPAGDTTNLRIVSALDEARIPVVLLDRSVHPYPKRGPYDLVGIDNRRVGFAITEHLLNAGARRVAFLGTTNGASTIAGRRAGYREAIDVLQADGALTHLPVPSPADRAALAAYLDANEPDGIVCAHDRGAAQLMHALLALGRSIPGDIRLAGVDDVEYAAWLPVPLTTVRQPVREIGEAAVAAMLERRIHPGRPARDIFVQCTLVVRQSCGEKAG</sequence>
<dbReference type="InterPro" id="IPR046335">
    <property type="entry name" value="LacI/GalR-like_sensor"/>
</dbReference>
<dbReference type="RefSeq" id="WP_110171886.1">
    <property type="nucleotide sequence ID" value="NZ_CP015136.1"/>
</dbReference>
<dbReference type="PROSITE" id="PS50949">
    <property type="entry name" value="HTH_GNTR"/>
    <property type="match status" value="1"/>
</dbReference>
<dbReference type="InterPro" id="IPR028082">
    <property type="entry name" value="Peripla_BP_I"/>
</dbReference>
<dbReference type="Pfam" id="PF00392">
    <property type="entry name" value="GntR"/>
    <property type="match status" value="1"/>
</dbReference>
<evidence type="ECO:0000256" key="1">
    <source>
        <dbReference type="ARBA" id="ARBA00023015"/>
    </source>
</evidence>
<evidence type="ECO:0000313" key="6">
    <source>
        <dbReference type="Proteomes" id="UP000076079"/>
    </source>
</evidence>
<dbReference type="PATRIC" id="fig|1813736.3.peg.3665"/>
<dbReference type="GO" id="GO:0003700">
    <property type="term" value="F:DNA-binding transcription factor activity"/>
    <property type="evidence" value="ECO:0007669"/>
    <property type="project" value="InterPro"/>
</dbReference>
<keyword evidence="2" id="KW-0238">DNA-binding</keyword>
<dbReference type="Proteomes" id="UP000076079">
    <property type="component" value="Chromosome"/>
</dbReference>
<proteinExistence type="predicted"/>
<dbReference type="CDD" id="cd06267">
    <property type="entry name" value="PBP1_LacI_sugar_binding-like"/>
    <property type="match status" value="1"/>
</dbReference>
<evidence type="ECO:0000256" key="3">
    <source>
        <dbReference type="ARBA" id="ARBA00023163"/>
    </source>
</evidence>
<organism evidence="5 6">
    <name type="scientific">Luteitalea pratensis</name>
    <dbReference type="NCBI Taxonomy" id="1855912"/>
    <lineage>
        <taxon>Bacteria</taxon>
        <taxon>Pseudomonadati</taxon>
        <taxon>Acidobacteriota</taxon>
        <taxon>Vicinamibacteria</taxon>
        <taxon>Vicinamibacterales</taxon>
        <taxon>Vicinamibacteraceae</taxon>
        <taxon>Luteitalea</taxon>
    </lineage>
</organism>
<dbReference type="AlphaFoldDB" id="A0A143PPD2"/>
<dbReference type="SUPFAM" id="SSF53822">
    <property type="entry name" value="Periplasmic binding protein-like I"/>
    <property type="match status" value="1"/>
</dbReference>